<accession>A0A4R6Y9G7</accession>
<dbReference type="PANTHER" id="PTHR37625:SF4">
    <property type="entry name" value="OUTER MEMBRANE LIPOPROTEIN"/>
    <property type="match status" value="1"/>
</dbReference>
<dbReference type="PANTHER" id="PTHR37625">
    <property type="entry name" value="OUTER MEMBRANE LIPOPROTEIN-RELATED"/>
    <property type="match status" value="1"/>
</dbReference>
<keyword evidence="1" id="KW-0732">Signal</keyword>
<dbReference type="Gene3D" id="2.60.40.4150">
    <property type="entry name" value="Type VI secretion system, lipoprotein SciN"/>
    <property type="match status" value="1"/>
</dbReference>
<dbReference type="RefSeq" id="WP_162845135.1">
    <property type="nucleotide sequence ID" value="NZ_SNZE01000005.1"/>
</dbReference>
<protein>
    <submittedName>
        <fullName evidence="2">Type VI secretion system protein VasD</fullName>
    </submittedName>
</protein>
<sequence length="171" mass="19584">MRKWLLKISLLCLTLLVTACASSDPKPKEQQKLDLTLVSQAKVNKDVQGRASPLLVKVYELKSEAAFEAADFFTLQKNDKEVLQADLLEKNEYILKPGDTKRITRKSNSQTTVLGFIAEFRDLPRSIWRVTYKLQPSPEAAWYRSVIPSKKAKLRIEYDDNEIKVIDLEAK</sequence>
<dbReference type="EMBL" id="SNZE01000005">
    <property type="protein sequence ID" value="TDR32125.1"/>
    <property type="molecule type" value="Genomic_DNA"/>
</dbReference>
<comment type="caution">
    <text evidence="2">The sequence shown here is derived from an EMBL/GenBank/DDBJ whole genome shotgun (WGS) entry which is preliminary data.</text>
</comment>
<organism evidence="2 3">
    <name type="scientific">Hydromonas duriensis</name>
    <dbReference type="NCBI Taxonomy" id="1527608"/>
    <lineage>
        <taxon>Bacteria</taxon>
        <taxon>Pseudomonadati</taxon>
        <taxon>Pseudomonadota</taxon>
        <taxon>Betaproteobacteria</taxon>
        <taxon>Burkholderiales</taxon>
        <taxon>Burkholderiaceae</taxon>
        <taxon>Hydromonas</taxon>
    </lineage>
</organism>
<dbReference type="PROSITE" id="PS51257">
    <property type="entry name" value="PROKAR_LIPOPROTEIN"/>
    <property type="match status" value="1"/>
</dbReference>
<dbReference type="InterPro" id="IPR038706">
    <property type="entry name" value="Type_VI_SciN-like_sf"/>
</dbReference>
<dbReference type="NCBIfam" id="TIGR03352">
    <property type="entry name" value="VI_chp_3"/>
    <property type="match status" value="1"/>
</dbReference>
<dbReference type="AlphaFoldDB" id="A0A4R6Y9G7"/>
<evidence type="ECO:0000313" key="2">
    <source>
        <dbReference type="EMBL" id="TDR32125.1"/>
    </source>
</evidence>
<name>A0A4R6Y9G7_9BURK</name>
<keyword evidence="3" id="KW-1185">Reference proteome</keyword>
<feature type="signal peptide" evidence="1">
    <location>
        <begin position="1"/>
        <end position="23"/>
    </location>
</feature>
<evidence type="ECO:0000313" key="3">
    <source>
        <dbReference type="Proteomes" id="UP000294480"/>
    </source>
</evidence>
<dbReference type="InterPro" id="IPR017734">
    <property type="entry name" value="T6SS_SciN"/>
</dbReference>
<reference evidence="2 3" key="1">
    <citation type="submission" date="2019-03" db="EMBL/GenBank/DDBJ databases">
        <title>Genomic Encyclopedia of Type Strains, Phase IV (KMG-IV): sequencing the most valuable type-strain genomes for metagenomic binning, comparative biology and taxonomic classification.</title>
        <authorList>
            <person name="Goeker M."/>
        </authorList>
    </citation>
    <scope>NUCLEOTIDE SEQUENCE [LARGE SCALE GENOMIC DNA]</scope>
    <source>
        <strain evidence="2 3">DSM 102852</strain>
    </source>
</reference>
<evidence type="ECO:0000256" key="1">
    <source>
        <dbReference type="SAM" id="SignalP"/>
    </source>
</evidence>
<proteinExistence type="predicted"/>
<dbReference type="Proteomes" id="UP000294480">
    <property type="component" value="Unassembled WGS sequence"/>
</dbReference>
<dbReference type="Pfam" id="PF12790">
    <property type="entry name" value="T6SS-SciN"/>
    <property type="match status" value="1"/>
</dbReference>
<gene>
    <name evidence="2" type="ORF">DFR44_1056</name>
</gene>
<feature type="chain" id="PRO_5020725894" evidence="1">
    <location>
        <begin position="24"/>
        <end position="171"/>
    </location>
</feature>